<proteinExistence type="predicted"/>
<feature type="transmembrane region" description="Helical" evidence="1">
    <location>
        <begin position="195"/>
        <end position="218"/>
    </location>
</feature>
<name>A0AA46TF96_9ACTN</name>
<dbReference type="Proteomes" id="UP001164390">
    <property type="component" value="Chromosome"/>
</dbReference>
<keyword evidence="1" id="KW-1133">Transmembrane helix</keyword>
<feature type="transmembrane region" description="Helical" evidence="1">
    <location>
        <begin position="12"/>
        <end position="37"/>
    </location>
</feature>
<reference evidence="2" key="1">
    <citation type="submission" date="2022-01" db="EMBL/GenBank/DDBJ databases">
        <title>Nocardioidaceae gen. sp. A5X3R13.</title>
        <authorList>
            <person name="Lopez Marin M.A."/>
            <person name="Uhlik O."/>
        </authorList>
    </citation>
    <scope>NUCLEOTIDE SEQUENCE</scope>
    <source>
        <strain evidence="2">A5X3R13</strain>
    </source>
</reference>
<keyword evidence="1" id="KW-0812">Transmembrane</keyword>
<feature type="transmembrane region" description="Helical" evidence="1">
    <location>
        <begin position="66"/>
        <end position="85"/>
    </location>
</feature>
<feature type="transmembrane region" description="Helical" evidence="1">
    <location>
        <begin position="225"/>
        <end position="248"/>
    </location>
</feature>
<dbReference type="KEGG" id="sgrg:L0C25_16165"/>
<keyword evidence="1" id="KW-0472">Membrane</keyword>
<feature type="transmembrane region" description="Helical" evidence="1">
    <location>
        <begin position="127"/>
        <end position="148"/>
    </location>
</feature>
<dbReference type="RefSeq" id="WP_271632722.1">
    <property type="nucleotide sequence ID" value="NZ_CP094970.1"/>
</dbReference>
<organism evidence="2 3">
    <name type="scientific">Solicola gregarius</name>
    <dbReference type="NCBI Taxonomy" id="2908642"/>
    <lineage>
        <taxon>Bacteria</taxon>
        <taxon>Bacillati</taxon>
        <taxon>Actinomycetota</taxon>
        <taxon>Actinomycetes</taxon>
        <taxon>Propionibacteriales</taxon>
        <taxon>Nocardioidaceae</taxon>
        <taxon>Solicola</taxon>
    </lineage>
</organism>
<feature type="transmembrane region" description="Helical" evidence="1">
    <location>
        <begin position="155"/>
        <end position="175"/>
    </location>
</feature>
<accession>A0AA46TF96</accession>
<evidence type="ECO:0000313" key="2">
    <source>
        <dbReference type="EMBL" id="UYM04070.1"/>
    </source>
</evidence>
<dbReference type="EMBL" id="CP094970">
    <property type="protein sequence ID" value="UYM04070.1"/>
    <property type="molecule type" value="Genomic_DNA"/>
</dbReference>
<protein>
    <submittedName>
        <fullName evidence="2">Uncharacterized protein</fullName>
    </submittedName>
</protein>
<gene>
    <name evidence="2" type="ORF">L0C25_16165</name>
</gene>
<sequence>MVISVERMQRGLAVPTVAIAAIAAAAWWIVGYLPWILTGLNGSDVTYLLETDGAMALPLYEYGTRMLFDFGLIGGLAAGLARILGGVQSRQAMVATLVGLAASVAVMLLQSYVALQLADDSAETPDGGVLTVLMGACVLGSLAGWGLGVVAVRGAVWFGLTLSVLAGLGTSWYWGVVRRPLDAILDGSDGSAGTVTSAVEAVGWVWVGVLAAALVVIGARPVQRLAVWPLAILISWFAYAPGALLGLLSSEIRYADDPELLESVWEWFWQGMTPTWRAWVGYAIAVALAVAGTVTVRYLTRLGVPDRSRPDPPSGSVSALGRQ</sequence>
<dbReference type="AlphaFoldDB" id="A0AA46TF96"/>
<feature type="transmembrane region" description="Helical" evidence="1">
    <location>
        <begin position="279"/>
        <end position="299"/>
    </location>
</feature>
<evidence type="ECO:0000313" key="3">
    <source>
        <dbReference type="Proteomes" id="UP001164390"/>
    </source>
</evidence>
<feature type="transmembrane region" description="Helical" evidence="1">
    <location>
        <begin position="92"/>
        <end position="115"/>
    </location>
</feature>
<evidence type="ECO:0000256" key="1">
    <source>
        <dbReference type="SAM" id="Phobius"/>
    </source>
</evidence>
<keyword evidence="3" id="KW-1185">Reference proteome</keyword>